<dbReference type="EMBL" id="LXSL01000030">
    <property type="protein sequence ID" value="OAM26389.1"/>
    <property type="molecule type" value="Genomic_DNA"/>
</dbReference>
<gene>
    <name evidence="1" type="ORF">A7P95_09410</name>
</gene>
<name>A0A1A9RVP2_9NEIS</name>
<dbReference type="Proteomes" id="UP000077885">
    <property type="component" value="Unassembled WGS sequence"/>
</dbReference>
<sequence>MPRHSRPLTPAETRLARSVFGNGLDYSRIRLRFGTWWLPPLGVAVAPFGHIHFPACKLCPDFSARPQPERAWLIHELAHVWQHQNGFPVWLGGLITALRGGYLKQRAYRLPHLAAVPHLSRLNMEQQAEIFALYYRAAHCREPAIAPLLPHLQRLLHPFFQNPASRTLRPRWC</sequence>
<proteinExistence type="predicted"/>
<evidence type="ECO:0000313" key="1">
    <source>
        <dbReference type="EMBL" id="OAM26389.1"/>
    </source>
</evidence>
<reference evidence="2" key="1">
    <citation type="submission" date="2016-05" db="EMBL/GenBank/DDBJ databases">
        <title>Draft genome of Corynebacterium afermentans subsp. afermentans LCDC 88199T.</title>
        <authorList>
            <person name="Bernier A.-M."/>
            <person name="Bernard K."/>
        </authorList>
    </citation>
    <scope>NUCLEOTIDE SEQUENCE [LARGE SCALE GENOMIC DNA]</scope>
    <source>
        <strain evidence="2">NML02-A-017</strain>
    </source>
</reference>
<dbReference type="OrthoDB" id="8686772at2"/>
<dbReference type="AlphaFoldDB" id="A0A1A9RVP2"/>
<protein>
    <recommendedName>
        <fullName evidence="3">DUF4157 domain-containing protein</fullName>
    </recommendedName>
</protein>
<dbReference type="STRING" id="1795827.A7P95_09410"/>
<dbReference type="RefSeq" id="WP_067594468.1">
    <property type="nucleotide sequence ID" value="NZ_LXSL01000030.1"/>
</dbReference>
<keyword evidence="2" id="KW-1185">Reference proteome</keyword>
<organism evidence="1 2">
    <name type="scientific">Eikenella longinqua</name>
    <dbReference type="NCBI Taxonomy" id="1795827"/>
    <lineage>
        <taxon>Bacteria</taxon>
        <taxon>Pseudomonadati</taxon>
        <taxon>Pseudomonadota</taxon>
        <taxon>Betaproteobacteria</taxon>
        <taxon>Neisseriales</taxon>
        <taxon>Neisseriaceae</taxon>
        <taxon>Eikenella</taxon>
    </lineage>
</organism>
<accession>A0A1A9RVP2</accession>
<comment type="caution">
    <text evidence="1">The sequence shown here is derived from an EMBL/GenBank/DDBJ whole genome shotgun (WGS) entry which is preliminary data.</text>
</comment>
<evidence type="ECO:0008006" key="3">
    <source>
        <dbReference type="Google" id="ProtNLM"/>
    </source>
</evidence>
<evidence type="ECO:0000313" key="2">
    <source>
        <dbReference type="Proteomes" id="UP000077885"/>
    </source>
</evidence>